<dbReference type="Proteomes" id="UP001197492">
    <property type="component" value="Unassembled WGS sequence"/>
</dbReference>
<dbReference type="InterPro" id="IPR001155">
    <property type="entry name" value="OxRdtase_FMN_N"/>
</dbReference>
<feature type="domain" description="FAD/NAD(P)-binding" evidence="10">
    <location>
        <begin position="382"/>
        <end position="618"/>
    </location>
</feature>
<keyword evidence="7" id="KW-0408">Iron</keyword>
<proteinExistence type="predicted"/>
<gene>
    <name evidence="11" type="ORF">KSV97_00250</name>
    <name evidence="12" type="ORF">KSW06_00100</name>
</gene>
<keyword evidence="3" id="KW-0285">Flavoprotein</keyword>
<evidence type="ECO:0000313" key="12">
    <source>
        <dbReference type="EMBL" id="MBV3391681.1"/>
    </source>
</evidence>
<dbReference type="GO" id="GO:0051536">
    <property type="term" value="F:iron-sulfur cluster binding"/>
    <property type="evidence" value="ECO:0007669"/>
    <property type="project" value="UniProtKB-KW"/>
</dbReference>
<comment type="cofactor">
    <cofactor evidence="2">
        <name>[4Fe-4S] cluster</name>
        <dbReference type="ChEBI" id="CHEBI:49883"/>
    </cofactor>
</comment>
<evidence type="ECO:0000256" key="5">
    <source>
        <dbReference type="ARBA" id="ARBA00022723"/>
    </source>
</evidence>
<name>A0AAW4MT40_9FIRM</name>
<keyword evidence="6" id="KW-0560">Oxidoreductase</keyword>
<dbReference type="RefSeq" id="WP_217746821.1">
    <property type="nucleotide sequence ID" value="NZ_JAHOEB010000001.1"/>
</dbReference>
<evidence type="ECO:0000313" key="14">
    <source>
        <dbReference type="Proteomes" id="UP001197492"/>
    </source>
</evidence>
<evidence type="ECO:0000256" key="3">
    <source>
        <dbReference type="ARBA" id="ARBA00022630"/>
    </source>
</evidence>
<keyword evidence="5" id="KW-0479">Metal-binding</keyword>
<evidence type="ECO:0000256" key="6">
    <source>
        <dbReference type="ARBA" id="ARBA00023002"/>
    </source>
</evidence>
<protein>
    <submittedName>
        <fullName evidence="11">NAD(P)/FAD-dependent oxidoreductase</fullName>
    </submittedName>
</protein>
<dbReference type="PANTHER" id="PTHR42917:SF2">
    <property type="entry name" value="2,4-DIENOYL-COA REDUCTASE [(2E)-ENOYL-COA-PRODUCING]"/>
    <property type="match status" value="1"/>
</dbReference>
<evidence type="ECO:0000313" key="13">
    <source>
        <dbReference type="Proteomes" id="UP001196408"/>
    </source>
</evidence>
<dbReference type="EMBL" id="JAHOEF010000001">
    <property type="protein sequence ID" value="MBV3381683.1"/>
    <property type="molecule type" value="Genomic_DNA"/>
</dbReference>
<evidence type="ECO:0000256" key="7">
    <source>
        <dbReference type="ARBA" id="ARBA00023004"/>
    </source>
</evidence>
<dbReference type="CDD" id="cd02803">
    <property type="entry name" value="OYE_like_FMN_family"/>
    <property type="match status" value="1"/>
</dbReference>
<evidence type="ECO:0000256" key="8">
    <source>
        <dbReference type="ARBA" id="ARBA00023014"/>
    </source>
</evidence>
<dbReference type="GO" id="GO:0010181">
    <property type="term" value="F:FMN binding"/>
    <property type="evidence" value="ECO:0007669"/>
    <property type="project" value="InterPro"/>
</dbReference>
<evidence type="ECO:0000313" key="11">
    <source>
        <dbReference type="EMBL" id="MBV3381683.1"/>
    </source>
</evidence>
<evidence type="ECO:0000259" key="10">
    <source>
        <dbReference type="Pfam" id="PF07992"/>
    </source>
</evidence>
<feature type="domain" description="NADH:flavin oxidoreductase/NADH oxidase N-terminal" evidence="9">
    <location>
        <begin position="7"/>
        <end position="334"/>
    </location>
</feature>
<dbReference type="EMBL" id="JAHOEL010000001">
    <property type="protein sequence ID" value="MBV3391681.1"/>
    <property type="molecule type" value="Genomic_DNA"/>
</dbReference>
<sequence>MKEFSHLFSPIKVGETVVKNRVFMPPISTNLADKGYVTDALVAHYAARAKGGVGLIVTEVTTVEPTYIYLPGDMSIHDDSFIPGWKKLTEAVHQYDCKILPQLFHPAYMAFPIPGTPRLIAPSNVGPYYAKEAPRSVTKEELKVIIKQFGEAALRVKTAGADGVEIHAAHAHGLLGGFLSPLYNKRTDEYGGDISCRLRLTLEVIEEVRKMCGKDFIIDVRISGDEYTDGGLNINDMIYVSKKLEAAGVDMLHVSGGTTIARGSSIPAPGTKMGSHALLSEEIKKHVSIPVATVGRITEPWIADELIANDKADICMMGRANLCDAEFVNKAMNGHVEDIRPCIGCLRCLTGIMFGKRVSCTINPSLEIENEDTIKEAEEKKNILVIGSGPAGMEAAFVAHKRGHHVVLCEKDDKLGGEMNLAAVPIAKQDLTLVIKYMAHKLEGVDVRLNTEVTLDMLQNEFKDYEVIAGTGASPIVINPFTQFKSWMTADDVLAGKQFPGRKIVIIGGGSVGCETADYLAPLINDLFPRNRDVTVLEMANGVMMNESGPGRSLLVRRMMEKGIKIITSAKVESVTETEINYTLDGVTHTIKDADTLIFAAGYKKNPAVEEMLQASGLNYHMIGDAHEIGNIKTAITEAYNLTKDL</sequence>
<comment type="caution">
    <text evidence="11">The sequence shown here is derived from an EMBL/GenBank/DDBJ whole genome shotgun (WGS) entry which is preliminary data.</text>
</comment>
<keyword evidence="8" id="KW-0411">Iron-sulfur</keyword>
<keyword evidence="4" id="KW-0288">FMN</keyword>
<dbReference type="InterPro" id="IPR023753">
    <property type="entry name" value="FAD/NAD-binding_dom"/>
</dbReference>
<keyword evidence="14" id="KW-1185">Reference proteome</keyword>
<dbReference type="Pfam" id="PF07992">
    <property type="entry name" value="Pyr_redox_2"/>
    <property type="match status" value="1"/>
</dbReference>
<evidence type="ECO:0000256" key="4">
    <source>
        <dbReference type="ARBA" id="ARBA00022643"/>
    </source>
</evidence>
<dbReference type="AlphaFoldDB" id="A0AAW4MT40"/>
<dbReference type="Proteomes" id="UP001196408">
    <property type="component" value="Unassembled WGS sequence"/>
</dbReference>
<comment type="cofactor">
    <cofactor evidence="1">
        <name>FMN</name>
        <dbReference type="ChEBI" id="CHEBI:58210"/>
    </cofactor>
</comment>
<evidence type="ECO:0000256" key="2">
    <source>
        <dbReference type="ARBA" id="ARBA00001966"/>
    </source>
</evidence>
<dbReference type="PANTHER" id="PTHR42917">
    <property type="entry name" value="2,4-DIENOYL-COA REDUCTASE"/>
    <property type="match status" value="1"/>
</dbReference>
<dbReference type="Pfam" id="PF00724">
    <property type="entry name" value="Oxidored_FMN"/>
    <property type="match status" value="1"/>
</dbReference>
<evidence type="ECO:0000259" key="9">
    <source>
        <dbReference type="Pfam" id="PF00724"/>
    </source>
</evidence>
<dbReference type="GO" id="GO:0046872">
    <property type="term" value="F:metal ion binding"/>
    <property type="evidence" value="ECO:0007669"/>
    <property type="project" value="UniProtKB-KW"/>
</dbReference>
<reference evidence="11 14" key="1">
    <citation type="submission" date="2021-06" db="EMBL/GenBank/DDBJ databases">
        <title>Collection of gut derived symbiotic bacterial strains cultured from healthy donors.</title>
        <authorList>
            <person name="Lin H."/>
            <person name="Littmann E."/>
            <person name="Pamer E.G."/>
        </authorList>
    </citation>
    <scope>NUCLEOTIDE SEQUENCE</scope>
    <source>
        <strain evidence="12 14">MSK.21.70</strain>
        <strain evidence="11">MSK.21.82</strain>
    </source>
</reference>
<evidence type="ECO:0000256" key="1">
    <source>
        <dbReference type="ARBA" id="ARBA00001917"/>
    </source>
</evidence>
<dbReference type="GO" id="GO:0016491">
    <property type="term" value="F:oxidoreductase activity"/>
    <property type="evidence" value="ECO:0007669"/>
    <property type="project" value="UniProtKB-KW"/>
</dbReference>
<organism evidence="11 13">
    <name type="scientific">Catenibacterium mitsuokai</name>
    <dbReference type="NCBI Taxonomy" id="100886"/>
    <lineage>
        <taxon>Bacteria</taxon>
        <taxon>Bacillati</taxon>
        <taxon>Bacillota</taxon>
        <taxon>Erysipelotrichia</taxon>
        <taxon>Erysipelotrichales</taxon>
        <taxon>Coprobacillaceae</taxon>
        <taxon>Catenibacterium</taxon>
    </lineage>
</organism>
<accession>A0AAW4MT40</accession>
<dbReference type="InterPro" id="IPR051793">
    <property type="entry name" value="NADH:flavin_oxidoreductase"/>
</dbReference>